<dbReference type="SUPFAM" id="SSF53850">
    <property type="entry name" value="Periplasmic binding protein-like II"/>
    <property type="match status" value="1"/>
</dbReference>
<evidence type="ECO:0000313" key="9">
    <source>
        <dbReference type="Proteomes" id="UP001242995"/>
    </source>
</evidence>
<dbReference type="Proteomes" id="UP001242995">
    <property type="component" value="Unassembled WGS sequence"/>
</dbReference>
<dbReference type="CDD" id="cd05466">
    <property type="entry name" value="PBP2_LTTR_substrate"/>
    <property type="match status" value="1"/>
</dbReference>
<evidence type="ECO:0000256" key="3">
    <source>
        <dbReference type="ARBA" id="ARBA00023125"/>
    </source>
</evidence>
<evidence type="ECO:0000256" key="4">
    <source>
        <dbReference type="ARBA" id="ARBA00023163"/>
    </source>
</evidence>
<gene>
    <name evidence="6" type="ORF">J2S90_003171</name>
    <name evidence="7" type="ORF">J2S93_003697</name>
</gene>
<keyword evidence="4" id="KW-0804">Transcription</keyword>
<dbReference type="AlphaFoldDB" id="A0AAW8DJ61"/>
<dbReference type="GO" id="GO:0003700">
    <property type="term" value="F:DNA-binding transcription factor activity"/>
    <property type="evidence" value="ECO:0007669"/>
    <property type="project" value="InterPro"/>
</dbReference>
<dbReference type="PROSITE" id="PS50931">
    <property type="entry name" value="HTH_LYSR"/>
    <property type="match status" value="1"/>
</dbReference>
<dbReference type="Gene3D" id="1.10.10.10">
    <property type="entry name" value="Winged helix-like DNA-binding domain superfamily/Winged helix DNA-binding domain"/>
    <property type="match status" value="1"/>
</dbReference>
<comment type="similarity">
    <text evidence="1">Belongs to the LysR transcriptional regulatory family.</text>
</comment>
<dbReference type="FunFam" id="1.10.10.10:FF:000001">
    <property type="entry name" value="LysR family transcriptional regulator"/>
    <property type="match status" value="1"/>
</dbReference>
<keyword evidence="3 6" id="KW-0238">DNA-binding</keyword>
<dbReference type="Pfam" id="PF00126">
    <property type="entry name" value="HTH_1"/>
    <property type="match status" value="1"/>
</dbReference>
<reference evidence="6 8" key="1">
    <citation type="submission" date="2023-07" db="EMBL/GenBank/DDBJ databases">
        <title>Sorghum-associated microbial communities from plants grown in Nebraska, USA.</title>
        <authorList>
            <person name="Schachtman D."/>
        </authorList>
    </citation>
    <scope>NUCLEOTIDE SEQUENCE</scope>
    <source>
        <strain evidence="6">DS1006</strain>
        <strain evidence="7 8">DS1016</strain>
    </source>
</reference>
<keyword evidence="2" id="KW-0805">Transcription regulation</keyword>
<evidence type="ECO:0000313" key="6">
    <source>
        <dbReference type="EMBL" id="MDP9906192.1"/>
    </source>
</evidence>
<keyword evidence="8" id="KW-1185">Reference proteome</keyword>
<dbReference type="Pfam" id="PF03466">
    <property type="entry name" value="LysR_substrate"/>
    <property type="match status" value="1"/>
</dbReference>
<protein>
    <submittedName>
        <fullName evidence="6">DNA-binding transcriptional LysR family regulator</fullName>
    </submittedName>
</protein>
<dbReference type="Proteomes" id="UP001230951">
    <property type="component" value="Unassembled WGS sequence"/>
</dbReference>
<dbReference type="InterPro" id="IPR005119">
    <property type="entry name" value="LysR_subst-bd"/>
</dbReference>
<evidence type="ECO:0000259" key="5">
    <source>
        <dbReference type="PROSITE" id="PS50931"/>
    </source>
</evidence>
<organism evidence="6 9">
    <name type="scientific">Arthrobacter bambusae</name>
    <dbReference type="NCBI Taxonomy" id="1338426"/>
    <lineage>
        <taxon>Bacteria</taxon>
        <taxon>Bacillati</taxon>
        <taxon>Actinomycetota</taxon>
        <taxon>Actinomycetes</taxon>
        <taxon>Micrococcales</taxon>
        <taxon>Micrococcaceae</taxon>
        <taxon>Arthrobacter</taxon>
    </lineage>
</organism>
<dbReference type="PANTHER" id="PTHR30126">
    <property type="entry name" value="HTH-TYPE TRANSCRIPTIONAL REGULATOR"/>
    <property type="match status" value="1"/>
</dbReference>
<evidence type="ECO:0000313" key="8">
    <source>
        <dbReference type="Proteomes" id="UP001230951"/>
    </source>
</evidence>
<comment type="caution">
    <text evidence="6">The sequence shown here is derived from an EMBL/GenBank/DDBJ whole genome shotgun (WGS) entry which is preliminary data.</text>
</comment>
<dbReference type="InterPro" id="IPR036390">
    <property type="entry name" value="WH_DNA-bd_sf"/>
</dbReference>
<dbReference type="Gene3D" id="3.40.190.290">
    <property type="match status" value="1"/>
</dbReference>
<evidence type="ECO:0000313" key="7">
    <source>
        <dbReference type="EMBL" id="MDQ0182250.1"/>
    </source>
</evidence>
<dbReference type="EMBL" id="JAUSRG010000010">
    <property type="protein sequence ID" value="MDP9906192.1"/>
    <property type="molecule type" value="Genomic_DNA"/>
</dbReference>
<dbReference type="InterPro" id="IPR036388">
    <property type="entry name" value="WH-like_DNA-bd_sf"/>
</dbReference>
<dbReference type="EMBL" id="JAUSTF010000010">
    <property type="protein sequence ID" value="MDQ0182250.1"/>
    <property type="molecule type" value="Genomic_DNA"/>
</dbReference>
<feature type="domain" description="HTH lysR-type" evidence="5">
    <location>
        <begin position="1"/>
        <end position="58"/>
    </location>
</feature>
<accession>A0AAW8DJ61</accession>
<dbReference type="GO" id="GO:0000976">
    <property type="term" value="F:transcription cis-regulatory region binding"/>
    <property type="evidence" value="ECO:0007669"/>
    <property type="project" value="TreeGrafter"/>
</dbReference>
<dbReference type="PRINTS" id="PR00039">
    <property type="entry name" value="HTHLYSR"/>
</dbReference>
<dbReference type="SUPFAM" id="SSF46785">
    <property type="entry name" value="Winged helix' DNA-binding domain"/>
    <property type="match status" value="1"/>
</dbReference>
<name>A0AAW8DJ61_9MICC</name>
<dbReference type="InterPro" id="IPR000847">
    <property type="entry name" value="LysR_HTH_N"/>
</dbReference>
<evidence type="ECO:0000256" key="1">
    <source>
        <dbReference type="ARBA" id="ARBA00009437"/>
    </source>
</evidence>
<evidence type="ECO:0000256" key="2">
    <source>
        <dbReference type="ARBA" id="ARBA00023015"/>
    </source>
</evidence>
<dbReference type="PANTHER" id="PTHR30126:SF40">
    <property type="entry name" value="HTH-TYPE TRANSCRIPTIONAL REGULATOR GLTR"/>
    <property type="match status" value="1"/>
</dbReference>
<sequence length="298" mass="32516">MMLAQLEGFLVTVREKSISRAAEKSFLSQPALTARIQSLEQELGAPLLIRTSRGVRLSEAGKAFLPYALRAIQAIDEGRKLVNQLTTGDAGVLTLATVPGLLTTVLPPMLKQFRDAFPDVPVNVRTAHPDEVVDLVLREEVQLGFACDAEHPELESIPIHQDEIVCVHGPNHPVSNGGEISLHEIASAQLIMFSESDFEQLLSNLLHEAGIPPAAVLTLDSIDAAKKMVESDLGVAFLPRIALEQEEIDSGRFVLRRLPAAASVRRLIVALHRRDAQPLVGPAAHFLDVVLEDRRMLP</sequence>
<proteinExistence type="inferred from homology"/>